<reference evidence="11 13" key="1">
    <citation type="journal article" date="2020" name="Stud. Mycol.">
        <title>101 Dothideomycetes genomes: a test case for predicting lifestyles and emergence of pathogens.</title>
        <authorList>
            <person name="Haridas S."/>
            <person name="Albert R."/>
            <person name="Binder M."/>
            <person name="Bloem J."/>
            <person name="Labutti K."/>
            <person name="Salamov A."/>
            <person name="Andreopoulos B."/>
            <person name="Baker S."/>
            <person name="Barry K."/>
            <person name="Bills G."/>
            <person name="Bluhm B."/>
            <person name="Cannon C."/>
            <person name="Castanera R."/>
            <person name="Culley D."/>
            <person name="Daum C."/>
            <person name="Ezra D."/>
            <person name="Gonzalez J."/>
            <person name="Henrissat B."/>
            <person name="Kuo A."/>
            <person name="Liang C."/>
            <person name="Lipzen A."/>
            <person name="Lutzoni F."/>
            <person name="Magnuson J."/>
            <person name="Mondo S."/>
            <person name="Nolan M."/>
            <person name="Ohm R."/>
            <person name="Pangilinan J."/>
            <person name="Park H.-J."/>
            <person name="Ramirez L."/>
            <person name="Alfaro M."/>
            <person name="Sun H."/>
            <person name="Tritt A."/>
            <person name="Yoshinaga Y."/>
            <person name="Zwiers L.-H."/>
            <person name="Turgeon B."/>
            <person name="Goodwin S."/>
            <person name="Spatafora J."/>
            <person name="Crous P."/>
            <person name="Grigoriev I."/>
        </authorList>
    </citation>
    <scope>NUCLEOTIDE SEQUENCE</scope>
    <source>
        <strain evidence="11 13">CBS 304.34</strain>
    </source>
</reference>
<dbReference type="OrthoDB" id="6365676at2759"/>
<evidence type="ECO:0000256" key="8">
    <source>
        <dbReference type="PROSITE-ProRule" id="PRU00042"/>
    </source>
</evidence>
<sequence length="296" mass="33128">MPKAPSRVPCTVQGCAKSFGRNTDMKKHIKNVHNKIKDYKCEYDGCGKAYEDKTKLQTHINAEHTHQKPYKCPNPGCKFQSEGFTGSSGVDHHKPVCRYRQVNTAPASSTAPPSTLPQTVQPHTNDSVNFQLHEPTRAYNQTYETQQNGAFSGAVSSTTLDQAIEPQQDSASSSSLSYSTSNNAIEAQQNGVSVEAASIGSLHTFQNLQVDFYAAMPVCLQKFEQENPGRYPVDHYIQDDEGHQWVFDTEAMVWKCHETGIVFRYGDRETWSWAKDLLPDGMQMFDSLGGTFWNEN</sequence>
<accession>A0A6A6YWV6</accession>
<evidence type="ECO:0000256" key="3">
    <source>
        <dbReference type="ARBA" id="ARBA00022771"/>
    </source>
</evidence>
<keyword evidence="7" id="KW-0539">Nucleus</keyword>
<evidence type="ECO:0000256" key="7">
    <source>
        <dbReference type="ARBA" id="ARBA00023242"/>
    </source>
</evidence>
<evidence type="ECO:0000313" key="13">
    <source>
        <dbReference type="RefSeq" id="XP_033579448.1"/>
    </source>
</evidence>
<comment type="subcellular location">
    <subcellularLocation>
        <location evidence="1">Nucleus</location>
    </subcellularLocation>
</comment>
<evidence type="ECO:0000256" key="1">
    <source>
        <dbReference type="ARBA" id="ARBA00004123"/>
    </source>
</evidence>
<dbReference type="GO" id="GO:0006357">
    <property type="term" value="P:regulation of transcription by RNA polymerase II"/>
    <property type="evidence" value="ECO:0007669"/>
    <property type="project" value="TreeGrafter"/>
</dbReference>
<evidence type="ECO:0000256" key="9">
    <source>
        <dbReference type="SAM" id="MobiDB-lite"/>
    </source>
</evidence>
<keyword evidence="2" id="KW-0479">Metal-binding</keyword>
<dbReference type="AlphaFoldDB" id="A0A6A6YWV6"/>
<feature type="compositionally biased region" description="Polar residues" evidence="9">
    <location>
        <begin position="116"/>
        <end position="126"/>
    </location>
</feature>
<reference evidence="13" key="3">
    <citation type="submission" date="2025-04" db="UniProtKB">
        <authorList>
            <consortium name="RefSeq"/>
        </authorList>
    </citation>
    <scope>IDENTIFICATION</scope>
    <source>
        <strain evidence="13">CBS 304.34</strain>
    </source>
</reference>
<organism evidence="11">
    <name type="scientific">Mytilinidion resinicola</name>
    <dbReference type="NCBI Taxonomy" id="574789"/>
    <lineage>
        <taxon>Eukaryota</taxon>
        <taxon>Fungi</taxon>
        <taxon>Dikarya</taxon>
        <taxon>Ascomycota</taxon>
        <taxon>Pezizomycotina</taxon>
        <taxon>Dothideomycetes</taxon>
        <taxon>Pleosporomycetidae</taxon>
        <taxon>Mytilinidiales</taxon>
        <taxon>Mytilinidiaceae</taxon>
        <taxon>Mytilinidion</taxon>
    </lineage>
</organism>
<dbReference type="Pfam" id="PF00096">
    <property type="entry name" value="zf-C2H2"/>
    <property type="match status" value="1"/>
</dbReference>
<dbReference type="EMBL" id="MU003697">
    <property type="protein sequence ID" value="KAF2812484.1"/>
    <property type="molecule type" value="Genomic_DNA"/>
</dbReference>
<protein>
    <recommendedName>
        <fullName evidence="10">C2H2-type domain-containing protein</fullName>
    </recommendedName>
</protein>
<dbReference type="PANTHER" id="PTHR46179:SF13">
    <property type="entry name" value="C2H2-TYPE DOMAIN-CONTAINING PROTEIN"/>
    <property type="match status" value="1"/>
</dbReference>
<feature type="domain" description="C2H2-type" evidence="10">
    <location>
        <begin position="39"/>
        <end position="69"/>
    </location>
</feature>
<evidence type="ECO:0000313" key="11">
    <source>
        <dbReference type="EMBL" id="KAF2812484.1"/>
    </source>
</evidence>
<keyword evidence="12" id="KW-1185">Reference proteome</keyword>
<keyword evidence="3 8" id="KW-0863">Zinc-finger</keyword>
<dbReference type="GO" id="GO:0005634">
    <property type="term" value="C:nucleus"/>
    <property type="evidence" value="ECO:0007669"/>
    <property type="project" value="UniProtKB-SubCell"/>
</dbReference>
<evidence type="ECO:0000256" key="2">
    <source>
        <dbReference type="ARBA" id="ARBA00022723"/>
    </source>
</evidence>
<gene>
    <name evidence="11 13" type="ORF">BDZ99DRAFT_474645</name>
</gene>
<dbReference type="InterPro" id="IPR036236">
    <property type="entry name" value="Znf_C2H2_sf"/>
</dbReference>
<evidence type="ECO:0000256" key="4">
    <source>
        <dbReference type="ARBA" id="ARBA00022833"/>
    </source>
</evidence>
<evidence type="ECO:0000259" key="10">
    <source>
        <dbReference type="PROSITE" id="PS50157"/>
    </source>
</evidence>
<evidence type="ECO:0000256" key="6">
    <source>
        <dbReference type="ARBA" id="ARBA00023163"/>
    </source>
</evidence>
<feature type="region of interest" description="Disordered" evidence="9">
    <location>
        <begin position="104"/>
        <end position="126"/>
    </location>
</feature>
<dbReference type="PROSITE" id="PS00028">
    <property type="entry name" value="ZINC_FINGER_C2H2_1"/>
    <property type="match status" value="2"/>
</dbReference>
<proteinExistence type="predicted"/>
<evidence type="ECO:0000256" key="5">
    <source>
        <dbReference type="ARBA" id="ARBA00023015"/>
    </source>
</evidence>
<keyword evidence="6" id="KW-0804">Transcription</keyword>
<reference evidence="13" key="2">
    <citation type="submission" date="2020-04" db="EMBL/GenBank/DDBJ databases">
        <authorList>
            <consortium name="NCBI Genome Project"/>
        </authorList>
    </citation>
    <scope>NUCLEOTIDE SEQUENCE</scope>
    <source>
        <strain evidence="13">CBS 304.34</strain>
    </source>
</reference>
<keyword evidence="4" id="KW-0862">Zinc</keyword>
<evidence type="ECO:0000313" key="12">
    <source>
        <dbReference type="Proteomes" id="UP000504636"/>
    </source>
</evidence>
<feature type="domain" description="C2H2-type" evidence="10">
    <location>
        <begin position="8"/>
        <end position="38"/>
    </location>
</feature>
<dbReference type="Proteomes" id="UP000504636">
    <property type="component" value="Unplaced"/>
</dbReference>
<dbReference type="GO" id="GO:0008270">
    <property type="term" value="F:zinc ion binding"/>
    <property type="evidence" value="ECO:0007669"/>
    <property type="project" value="UniProtKB-KW"/>
</dbReference>
<dbReference type="SUPFAM" id="SSF57667">
    <property type="entry name" value="beta-beta-alpha zinc fingers"/>
    <property type="match status" value="2"/>
</dbReference>
<feature type="compositionally biased region" description="Low complexity" evidence="9">
    <location>
        <begin position="104"/>
        <end position="113"/>
    </location>
</feature>
<dbReference type="InterPro" id="IPR013087">
    <property type="entry name" value="Znf_C2H2_type"/>
</dbReference>
<dbReference type="PROSITE" id="PS50157">
    <property type="entry name" value="ZINC_FINGER_C2H2_2"/>
    <property type="match status" value="2"/>
</dbReference>
<dbReference type="SMART" id="SM00355">
    <property type="entry name" value="ZnF_C2H2"/>
    <property type="match status" value="2"/>
</dbReference>
<dbReference type="GeneID" id="54462813"/>
<keyword evidence="5" id="KW-0805">Transcription regulation</keyword>
<dbReference type="PANTHER" id="PTHR46179">
    <property type="entry name" value="ZINC FINGER PROTEIN"/>
    <property type="match status" value="1"/>
</dbReference>
<dbReference type="Gene3D" id="3.30.160.60">
    <property type="entry name" value="Classic Zinc Finger"/>
    <property type="match status" value="2"/>
</dbReference>
<name>A0A6A6YWV6_9PEZI</name>
<dbReference type="RefSeq" id="XP_033579448.1">
    <property type="nucleotide sequence ID" value="XM_033721920.1"/>
</dbReference>
<dbReference type="InterPro" id="IPR051061">
    <property type="entry name" value="Zinc_finger_trans_reg"/>
</dbReference>